<evidence type="ECO:0000256" key="4">
    <source>
        <dbReference type="ARBA" id="ARBA00022692"/>
    </source>
</evidence>
<organism evidence="11 12">
    <name type="scientific">Alkalicoccus daliensis</name>
    <dbReference type="NCBI Taxonomy" id="745820"/>
    <lineage>
        <taxon>Bacteria</taxon>
        <taxon>Bacillati</taxon>
        <taxon>Bacillota</taxon>
        <taxon>Bacilli</taxon>
        <taxon>Bacillales</taxon>
        <taxon>Bacillaceae</taxon>
        <taxon>Alkalicoccus</taxon>
    </lineage>
</organism>
<dbReference type="GO" id="GO:0005886">
    <property type="term" value="C:plasma membrane"/>
    <property type="evidence" value="ECO:0007669"/>
    <property type="project" value="UniProtKB-SubCell"/>
</dbReference>
<feature type="domain" description="CBS" evidence="10">
    <location>
        <begin position="249"/>
        <end position="305"/>
    </location>
</feature>
<dbReference type="InterPro" id="IPR006669">
    <property type="entry name" value="MgtE_transporter"/>
</dbReference>
<dbReference type="NCBIfam" id="TIGR00400">
    <property type="entry name" value="mgtE"/>
    <property type="match status" value="1"/>
</dbReference>
<evidence type="ECO:0000256" key="3">
    <source>
        <dbReference type="ARBA" id="ARBA00022448"/>
    </source>
</evidence>
<keyword evidence="5 9" id="KW-0460">Magnesium</keyword>
<accession>A0A1H0ISF9</accession>
<reference evidence="12" key="1">
    <citation type="submission" date="2016-10" db="EMBL/GenBank/DDBJ databases">
        <authorList>
            <person name="Varghese N."/>
            <person name="Submissions S."/>
        </authorList>
    </citation>
    <scope>NUCLEOTIDE SEQUENCE [LARGE SCALE GENOMIC DNA]</scope>
    <source>
        <strain evidence="12">CGMCC 1.10369</strain>
    </source>
</reference>
<evidence type="ECO:0000256" key="5">
    <source>
        <dbReference type="ARBA" id="ARBA00022842"/>
    </source>
</evidence>
<keyword evidence="9" id="KW-0479">Metal-binding</keyword>
<keyword evidence="7 9" id="KW-0472">Membrane</keyword>
<comment type="similarity">
    <text evidence="2 9">Belongs to the SLC41A transporter family.</text>
</comment>
<dbReference type="SUPFAM" id="SSF161093">
    <property type="entry name" value="MgtE membrane domain-like"/>
    <property type="match status" value="1"/>
</dbReference>
<dbReference type="CDD" id="cd04606">
    <property type="entry name" value="CBS_pair_Mg_transporter"/>
    <property type="match status" value="1"/>
</dbReference>
<dbReference type="SUPFAM" id="SSF54631">
    <property type="entry name" value="CBS-domain pair"/>
    <property type="match status" value="1"/>
</dbReference>
<dbReference type="GO" id="GO:0015095">
    <property type="term" value="F:magnesium ion transmembrane transporter activity"/>
    <property type="evidence" value="ECO:0007669"/>
    <property type="project" value="UniProtKB-UniRule"/>
</dbReference>
<feature type="transmembrane region" description="Helical" evidence="9">
    <location>
        <begin position="432"/>
        <end position="458"/>
    </location>
</feature>
<name>A0A1H0ISF9_9BACI</name>
<evidence type="ECO:0000256" key="9">
    <source>
        <dbReference type="RuleBase" id="RU362011"/>
    </source>
</evidence>
<keyword evidence="8" id="KW-0129">CBS domain</keyword>
<evidence type="ECO:0000259" key="10">
    <source>
        <dbReference type="PROSITE" id="PS51371"/>
    </source>
</evidence>
<feature type="transmembrane region" description="Helical" evidence="9">
    <location>
        <begin position="405"/>
        <end position="426"/>
    </location>
</feature>
<keyword evidence="12" id="KW-1185">Reference proteome</keyword>
<dbReference type="GO" id="GO:0046872">
    <property type="term" value="F:metal ion binding"/>
    <property type="evidence" value="ECO:0007669"/>
    <property type="project" value="UniProtKB-KW"/>
</dbReference>
<keyword evidence="6 9" id="KW-1133">Transmembrane helix</keyword>
<dbReference type="Gene3D" id="1.25.60.10">
    <property type="entry name" value="MgtE N-terminal domain-like"/>
    <property type="match status" value="1"/>
</dbReference>
<dbReference type="Gene3D" id="1.10.357.20">
    <property type="entry name" value="SLC41 divalent cation transporters, integral membrane domain"/>
    <property type="match status" value="1"/>
</dbReference>
<dbReference type="Pfam" id="PF03448">
    <property type="entry name" value="MgtE_N"/>
    <property type="match status" value="1"/>
</dbReference>
<gene>
    <name evidence="11" type="ORF">SAMN04488053_11182</name>
</gene>
<dbReference type="Pfam" id="PF01769">
    <property type="entry name" value="MgtE"/>
    <property type="match status" value="1"/>
</dbReference>
<evidence type="ECO:0000256" key="8">
    <source>
        <dbReference type="PROSITE-ProRule" id="PRU00703"/>
    </source>
</evidence>
<comment type="caution">
    <text evidence="9">Lacks conserved residue(s) required for the propagation of feature annotation.</text>
</comment>
<comment type="function">
    <text evidence="9">Acts as a magnesium transporter.</text>
</comment>
<dbReference type="AlphaFoldDB" id="A0A1H0ISF9"/>
<comment type="subunit">
    <text evidence="9">Homodimer.</text>
</comment>
<dbReference type="InterPro" id="IPR046342">
    <property type="entry name" value="CBS_dom_sf"/>
</dbReference>
<evidence type="ECO:0000256" key="2">
    <source>
        <dbReference type="ARBA" id="ARBA00009749"/>
    </source>
</evidence>
<evidence type="ECO:0000256" key="6">
    <source>
        <dbReference type="ARBA" id="ARBA00022989"/>
    </source>
</evidence>
<dbReference type="InterPro" id="IPR006668">
    <property type="entry name" value="Mg_transptr_MgtE_intracell_dom"/>
</dbReference>
<dbReference type="InterPro" id="IPR036739">
    <property type="entry name" value="SLC41_membr_dom_sf"/>
</dbReference>
<dbReference type="PROSITE" id="PS51371">
    <property type="entry name" value="CBS"/>
    <property type="match status" value="2"/>
</dbReference>
<feature type="transmembrane region" description="Helical" evidence="9">
    <location>
        <begin position="479"/>
        <end position="496"/>
    </location>
</feature>
<dbReference type="InterPro" id="IPR038076">
    <property type="entry name" value="MgtE_N_sf"/>
</dbReference>
<dbReference type="InterPro" id="IPR006667">
    <property type="entry name" value="SLC41_membr_dom"/>
</dbReference>
<dbReference type="InterPro" id="IPR000644">
    <property type="entry name" value="CBS_dom"/>
</dbReference>
<dbReference type="Proteomes" id="UP000198778">
    <property type="component" value="Unassembled WGS sequence"/>
</dbReference>
<dbReference type="SMART" id="SM00116">
    <property type="entry name" value="CBS"/>
    <property type="match status" value="2"/>
</dbReference>
<evidence type="ECO:0000256" key="1">
    <source>
        <dbReference type="ARBA" id="ARBA00004141"/>
    </source>
</evidence>
<evidence type="ECO:0000313" key="12">
    <source>
        <dbReference type="Proteomes" id="UP000198778"/>
    </source>
</evidence>
<sequence length="498" mass="55827">MFQKGGGDKWTLIQLIAVYVYYPIKYGKRPRHGPFSDNREAENMVKLNNYTREEYKKYIIQQIDSEDTLTTHATIMDLHPTDRAEIYKELSDKQRMFIHTALAPKEMADIFEQLDAKDQEFFMEEVDERYAANMFDDMYADDAADFLAEMDDTKATEILSIMQEEEAEEIRELMSYEEETAGAIMTKEFILLREKEAVSEVMERLRKEAPDAETIYYLYVADEEDKLAGVVSLRDLITADPSDLVEKAMSTRVVSVEADEDQENVARLIKKYDFLAVPVVTQQNTLVGIITVDDILDVVDEETEEDFGEISGTRGSMDANLSSFSAAKKRAPWIVMLMFLGLITANVIGQFEETLEAVVLLAVFIPLIMDSAGNTGTQALAVTVRGLAVGTLDRKGITSMVRREFGTGIFLGIFCAVTLLLLIPIVYENFMIAVIVSVSLFLTLSVSTVTGATIPLIIHKLKIDPAVASGPFITTLNDVIGLLIYFSIATSLLQYLPQ</sequence>
<dbReference type="Pfam" id="PF00571">
    <property type="entry name" value="CBS"/>
    <property type="match status" value="2"/>
</dbReference>
<keyword evidence="9" id="KW-1003">Cell membrane</keyword>
<dbReference type="PANTHER" id="PTHR43773:SF1">
    <property type="entry name" value="MAGNESIUM TRANSPORTER MGTE"/>
    <property type="match status" value="1"/>
</dbReference>
<dbReference type="SMART" id="SM00924">
    <property type="entry name" value="MgtE_N"/>
    <property type="match status" value="1"/>
</dbReference>
<keyword evidence="3 9" id="KW-0813">Transport</keyword>
<comment type="subcellular location">
    <subcellularLocation>
        <location evidence="9">Cell membrane</location>
        <topology evidence="9">Multi-pass membrane protein</topology>
    </subcellularLocation>
    <subcellularLocation>
        <location evidence="1">Membrane</location>
        <topology evidence="1">Multi-pass membrane protein</topology>
    </subcellularLocation>
</comment>
<keyword evidence="4 9" id="KW-0812">Transmembrane</keyword>
<dbReference type="Gene3D" id="3.10.580.10">
    <property type="entry name" value="CBS-domain"/>
    <property type="match status" value="1"/>
</dbReference>
<proteinExistence type="inferred from homology"/>
<protein>
    <recommendedName>
        <fullName evidence="9">Magnesium transporter MgtE</fullName>
    </recommendedName>
</protein>
<dbReference type="EMBL" id="FNIL01000011">
    <property type="protein sequence ID" value="SDO34243.1"/>
    <property type="molecule type" value="Genomic_DNA"/>
</dbReference>
<evidence type="ECO:0000313" key="11">
    <source>
        <dbReference type="EMBL" id="SDO34243.1"/>
    </source>
</evidence>
<evidence type="ECO:0000256" key="7">
    <source>
        <dbReference type="ARBA" id="ARBA00023136"/>
    </source>
</evidence>
<dbReference type="PANTHER" id="PTHR43773">
    <property type="entry name" value="MAGNESIUM TRANSPORTER MGTE"/>
    <property type="match status" value="1"/>
</dbReference>
<dbReference type="STRING" id="745820.SAMN04488053_11182"/>
<feature type="domain" description="CBS" evidence="10">
    <location>
        <begin position="185"/>
        <end position="246"/>
    </location>
</feature>
<dbReference type="SUPFAM" id="SSF158791">
    <property type="entry name" value="MgtE N-terminal domain-like"/>
    <property type="match status" value="1"/>
</dbReference>